<comment type="caution">
    <text evidence="6">The sequence shown here is derived from an EMBL/GenBank/DDBJ whole genome shotgun (WGS) entry which is preliminary data.</text>
</comment>
<dbReference type="Pfam" id="PF00005">
    <property type="entry name" value="ABC_tran"/>
    <property type="match status" value="2"/>
</dbReference>
<dbReference type="Proteomes" id="UP000287910">
    <property type="component" value="Unassembled WGS sequence"/>
</dbReference>
<dbReference type="InterPro" id="IPR050107">
    <property type="entry name" value="ABC_carbohydrate_import_ATPase"/>
</dbReference>
<evidence type="ECO:0000313" key="7">
    <source>
        <dbReference type="Proteomes" id="UP000287910"/>
    </source>
</evidence>
<dbReference type="PANTHER" id="PTHR43790:SF9">
    <property type="entry name" value="GALACTOFURANOSE TRANSPORTER ATP-BINDING PROTEIN YTFR"/>
    <property type="match status" value="1"/>
</dbReference>
<name>A0A3S0P1S2_9BACI</name>
<gene>
    <name evidence="6" type="ORF">EK386_18530</name>
</gene>
<dbReference type="CDD" id="cd03216">
    <property type="entry name" value="ABC_Carb_Monos_I"/>
    <property type="match status" value="1"/>
</dbReference>
<dbReference type="AlphaFoldDB" id="A0A3S0P1S2"/>
<accession>A0A3S0P1S2</accession>
<evidence type="ECO:0000259" key="5">
    <source>
        <dbReference type="PROSITE" id="PS50893"/>
    </source>
</evidence>
<dbReference type="SMART" id="SM00382">
    <property type="entry name" value="AAA"/>
    <property type="match status" value="2"/>
</dbReference>
<evidence type="ECO:0000313" key="6">
    <source>
        <dbReference type="EMBL" id="RUL47262.1"/>
    </source>
</evidence>
<dbReference type="SUPFAM" id="SSF52540">
    <property type="entry name" value="P-loop containing nucleoside triphosphate hydrolases"/>
    <property type="match status" value="2"/>
</dbReference>
<dbReference type="InterPro" id="IPR017871">
    <property type="entry name" value="ABC_transporter-like_CS"/>
</dbReference>
<dbReference type="EMBL" id="RYYR01000041">
    <property type="protein sequence ID" value="RUL47262.1"/>
    <property type="molecule type" value="Genomic_DNA"/>
</dbReference>
<evidence type="ECO:0000256" key="2">
    <source>
        <dbReference type="ARBA" id="ARBA00022737"/>
    </source>
</evidence>
<evidence type="ECO:0000256" key="3">
    <source>
        <dbReference type="ARBA" id="ARBA00022741"/>
    </source>
</evidence>
<proteinExistence type="predicted"/>
<keyword evidence="3" id="KW-0547">Nucleotide-binding</keyword>
<organism evidence="6 7">
    <name type="scientific">Lysinibacillus antri</name>
    <dbReference type="NCBI Taxonomy" id="2498145"/>
    <lineage>
        <taxon>Bacteria</taxon>
        <taxon>Bacillati</taxon>
        <taxon>Bacillota</taxon>
        <taxon>Bacilli</taxon>
        <taxon>Bacillales</taxon>
        <taxon>Bacillaceae</taxon>
        <taxon>Lysinibacillus</taxon>
    </lineage>
</organism>
<dbReference type="PROSITE" id="PS00211">
    <property type="entry name" value="ABC_TRANSPORTER_1"/>
    <property type="match status" value="1"/>
</dbReference>
<sequence length="509" mass="56766">MSRDSNFILIQNLSKKFGDFYANQNINISIPQGDCHAFIGQNGSGKSTLIGMLSGRITPTEGQIFVDNEELHYGDPHKSREIGIATIFQELTIIPEMTALDNVFLGYKKDSKLFVNKKQRVQRFKELADMLNTTISPNTLASSLSIAEQQTLEIMRCLNLNSKILILDEPTSSLAQSERDALLETLLGLKERGITIIYVSHHLNEIMHICDSFTILNSGNVIEHTTIDGWTKEKIVHSMLGEEVDSDFKKLLDSEYPNQQPFDEVLFTVENLSSFDFLKNISFHIKKGEILGLGGLVGSGRTAIASTLYGLGAKVQGRMILENQEINIPKSPREAIQRGIVLAPEDRKKIGLHLDFEVHENVNIIDLPRTGKATFFSKKKSKQLAREYMQDYKLTRPIESRVKNLSGGNQQKVLLSKVTSVNPKILIVDEPTRGIDLGVKLEVLRKLKELALTGVSIIVISSELEEVVAVSNRVLVVSQGEIVNELEGDNISVNKIIESSFLERSEVHG</sequence>
<reference evidence="6 7" key="1">
    <citation type="submission" date="2018-12" db="EMBL/GenBank/DDBJ databases">
        <title>Lysinibacillus antri sp. nov., isolated from a cave soil.</title>
        <authorList>
            <person name="Narsing Rao M.P."/>
            <person name="Zhang H."/>
            <person name="Dong Z.-Y."/>
            <person name="Niu X.-K."/>
            <person name="Zhang K."/>
            <person name="Fang B.-Z."/>
            <person name="Kang Y.-Q."/>
            <person name="Xiao M."/>
            <person name="Li W.-J."/>
        </authorList>
    </citation>
    <scope>NUCLEOTIDE SEQUENCE [LARGE SCALE GENOMIC DNA]</scope>
    <source>
        <strain evidence="6 7">SYSU K30002</strain>
    </source>
</reference>
<dbReference type="PANTHER" id="PTHR43790">
    <property type="entry name" value="CARBOHYDRATE TRANSPORT ATP-BINDING PROTEIN MG119-RELATED"/>
    <property type="match status" value="1"/>
</dbReference>
<dbReference type="Gene3D" id="3.40.50.300">
    <property type="entry name" value="P-loop containing nucleotide triphosphate hydrolases"/>
    <property type="match status" value="2"/>
</dbReference>
<dbReference type="GO" id="GO:0016887">
    <property type="term" value="F:ATP hydrolysis activity"/>
    <property type="evidence" value="ECO:0007669"/>
    <property type="project" value="InterPro"/>
</dbReference>
<dbReference type="InterPro" id="IPR003593">
    <property type="entry name" value="AAA+_ATPase"/>
</dbReference>
<keyword evidence="1" id="KW-0813">Transport</keyword>
<dbReference type="GO" id="GO:0005524">
    <property type="term" value="F:ATP binding"/>
    <property type="evidence" value="ECO:0007669"/>
    <property type="project" value="UniProtKB-KW"/>
</dbReference>
<dbReference type="InterPro" id="IPR003439">
    <property type="entry name" value="ABC_transporter-like_ATP-bd"/>
</dbReference>
<dbReference type="PROSITE" id="PS50893">
    <property type="entry name" value="ABC_TRANSPORTER_2"/>
    <property type="match status" value="2"/>
</dbReference>
<dbReference type="RefSeq" id="WP_126660670.1">
    <property type="nucleotide sequence ID" value="NZ_RYYR01000041.1"/>
</dbReference>
<evidence type="ECO:0000256" key="1">
    <source>
        <dbReference type="ARBA" id="ARBA00022448"/>
    </source>
</evidence>
<keyword evidence="4 6" id="KW-0067">ATP-binding</keyword>
<feature type="domain" description="ABC transporter" evidence="5">
    <location>
        <begin position="260"/>
        <end position="504"/>
    </location>
</feature>
<keyword evidence="2" id="KW-0677">Repeat</keyword>
<dbReference type="CDD" id="cd03215">
    <property type="entry name" value="ABC_Carb_Monos_II"/>
    <property type="match status" value="1"/>
</dbReference>
<feature type="domain" description="ABC transporter" evidence="5">
    <location>
        <begin position="8"/>
        <end position="243"/>
    </location>
</feature>
<evidence type="ECO:0000256" key="4">
    <source>
        <dbReference type="ARBA" id="ARBA00022840"/>
    </source>
</evidence>
<protein>
    <submittedName>
        <fullName evidence="6">Sugar ABC transporter ATP-binding protein</fullName>
    </submittedName>
</protein>
<dbReference type="InterPro" id="IPR027417">
    <property type="entry name" value="P-loop_NTPase"/>
</dbReference>
<keyword evidence="7" id="KW-1185">Reference proteome</keyword>